<reference evidence="2 3" key="1">
    <citation type="submission" date="2014-12" db="EMBL/GenBank/DDBJ databases">
        <authorList>
            <person name="Neuveglise Cecile"/>
        </authorList>
    </citation>
    <scope>NUCLEOTIDE SEQUENCE [LARGE SCALE GENOMIC DNA]</scope>
    <source>
        <strain evidence="2 3">CBS 12615</strain>
    </source>
</reference>
<feature type="domain" description="PX" evidence="1">
    <location>
        <begin position="210"/>
        <end position="284"/>
    </location>
</feature>
<dbReference type="Pfam" id="PF00787">
    <property type="entry name" value="PX"/>
    <property type="match status" value="1"/>
</dbReference>
<dbReference type="Proteomes" id="UP000054304">
    <property type="component" value="Unassembled WGS sequence"/>
</dbReference>
<evidence type="ECO:0000259" key="1">
    <source>
        <dbReference type="Pfam" id="PF00787"/>
    </source>
</evidence>
<gene>
    <name evidence="2" type="ORF">LALA0_S09e01398g</name>
</gene>
<organism evidence="2 3">
    <name type="scientific">Lachancea lanzarotensis</name>
    <dbReference type="NCBI Taxonomy" id="1245769"/>
    <lineage>
        <taxon>Eukaryota</taxon>
        <taxon>Fungi</taxon>
        <taxon>Dikarya</taxon>
        <taxon>Ascomycota</taxon>
        <taxon>Saccharomycotina</taxon>
        <taxon>Saccharomycetes</taxon>
        <taxon>Saccharomycetales</taxon>
        <taxon>Saccharomycetaceae</taxon>
        <taxon>Lachancea</taxon>
    </lineage>
</organism>
<sequence>MVFNAGYRTPNPSEIMASAKSRLVGVLELFDSSTHTARRPSKKTISKPNMTSKSFGSPINVEQSVIFFDVLQDFLPREKSHTVSQKSDAQSLLNVYKGDVVHLIDFAPNNLVEVRLVNRVGQGLVPIRCLAVNRSLTPTISSDFATTPTTLQSPIHKATTLPAVNLPFSSTNSGKDAFGASLPEIKSCQVEAIDLWDNRMWYKIRCVMKTGHHRVLSRFYQDFYSLQLLIKDQLIRENINDIQEFLPTLPSPCGSITSCQVKNRVKELNKYFGELLGSSVISEDIRIDIIQNNWLSPKPGDVVITPRGSTFKLWPSPSGSESWEAVTGKFYNAQNNFAEHLNPVIGMKSRALSFSAKRLTLESPTLKRKPHSAPATPALSTFGFDVPYREEKDIKVKFVYDDECYVAKCATSELQSYQQLDRLCHAKLTGCLPDANFPLMISLINDKQENVVLTEESFRSSIADLHSGKLTSNNVTCFNLKKLVLRVTALK</sequence>
<dbReference type="GeneID" id="34687257"/>
<dbReference type="OrthoDB" id="548867at2759"/>
<dbReference type="EMBL" id="LN736368">
    <property type="protein sequence ID" value="CEP63738.1"/>
    <property type="molecule type" value="Genomic_DNA"/>
</dbReference>
<dbReference type="InterPro" id="IPR001683">
    <property type="entry name" value="PX_dom"/>
</dbReference>
<dbReference type="AlphaFoldDB" id="A0A0C7N743"/>
<proteinExistence type="predicted"/>
<dbReference type="InterPro" id="IPR036028">
    <property type="entry name" value="SH3-like_dom_sf"/>
</dbReference>
<keyword evidence="3" id="KW-1185">Reference proteome</keyword>
<accession>A0A0C7N743</accession>
<dbReference type="SUPFAM" id="SSF50044">
    <property type="entry name" value="SH3-domain"/>
    <property type="match status" value="1"/>
</dbReference>
<dbReference type="GO" id="GO:0035091">
    <property type="term" value="F:phosphatidylinositol binding"/>
    <property type="evidence" value="ECO:0007669"/>
    <property type="project" value="InterPro"/>
</dbReference>
<dbReference type="SUPFAM" id="SSF64268">
    <property type="entry name" value="PX domain"/>
    <property type="match status" value="1"/>
</dbReference>
<dbReference type="HOGENOM" id="CLU_535347_0_0_1"/>
<dbReference type="Gene3D" id="3.30.1520.10">
    <property type="entry name" value="Phox-like domain"/>
    <property type="match status" value="1"/>
</dbReference>
<dbReference type="InterPro" id="IPR036871">
    <property type="entry name" value="PX_dom_sf"/>
</dbReference>
<protein>
    <submittedName>
        <fullName evidence="2">LALA0S09e01398g1_1</fullName>
    </submittedName>
</protein>
<dbReference type="RefSeq" id="XP_022629950.1">
    <property type="nucleotide sequence ID" value="XM_022770629.1"/>
</dbReference>
<dbReference type="STRING" id="1245769.A0A0C7N743"/>
<evidence type="ECO:0000313" key="2">
    <source>
        <dbReference type="EMBL" id="CEP63738.1"/>
    </source>
</evidence>
<evidence type="ECO:0000313" key="3">
    <source>
        <dbReference type="Proteomes" id="UP000054304"/>
    </source>
</evidence>
<name>A0A0C7N743_9SACH</name>